<dbReference type="EMBL" id="JAHHHN010000012">
    <property type="protein sequence ID" value="MBW4563368.1"/>
    <property type="molecule type" value="Genomic_DNA"/>
</dbReference>
<name>A0A951Q1V0_9NOST</name>
<evidence type="ECO:0000313" key="1">
    <source>
        <dbReference type="EMBL" id="MBW4563368.1"/>
    </source>
</evidence>
<dbReference type="Proteomes" id="UP000715781">
    <property type="component" value="Unassembled WGS sequence"/>
</dbReference>
<comment type="caution">
    <text evidence="1">The sequence shown here is derived from an EMBL/GenBank/DDBJ whole genome shotgun (WGS) entry which is preliminary data.</text>
</comment>
<gene>
    <name evidence="1" type="ORF">KME32_19915</name>
</gene>
<proteinExistence type="predicted"/>
<dbReference type="AlphaFoldDB" id="A0A951Q1V0"/>
<evidence type="ECO:0000313" key="2">
    <source>
        <dbReference type="Proteomes" id="UP000715781"/>
    </source>
</evidence>
<accession>A0A951Q1V0</accession>
<reference evidence="1" key="2">
    <citation type="journal article" date="2022" name="Microbiol. Resour. Announc.">
        <title>Metagenome Sequencing to Explore Phylogenomics of Terrestrial Cyanobacteria.</title>
        <authorList>
            <person name="Ward R.D."/>
            <person name="Stajich J.E."/>
            <person name="Johansen J.R."/>
            <person name="Huntemann M."/>
            <person name="Clum A."/>
            <person name="Foster B."/>
            <person name="Foster B."/>
            <person name="Roux S."/>
            <person name="Palaniappan K."/>
            <person name="Varghese N."/>
            <person name="Mukherjee S."/>
            <person name="Reddy T.B.K."/>
            <person name="Daum C."/>
            <person name="Copeland A."/>
            <person name="Chen I.A."/>
            <person name="Ivanova N.N."/>
            <person name="Kyrpides N.C."/>
            <person name="Shapiro N."/>
            <person name="Eloe-Fadrosh E.A."/>
            <person name="Pietrasiak N."/>
        </authorList>
    </citation>
    <scope>NUCLEOTIDE SEQUENCE</scope>
    <source>
        <strain evidence="1">JT2-VF2</strain>
    </source>
</reference>
<sequence>MKIYHPYTLTPVSTQSNVHNQSNVIDIVGMIASLIRNCIIFGIGGSGKGMLVANALRRIKTDNQNRKIF</sequence>
<protein>
    <submittedName>
        <fullName evidence="1">Uncharacterized protein</fullName>
    </submittedName>
</protein>
<reference evidence="1" key="1">
    <citation type="submission" date="2021-05" db="EMBL/GenBank/DDBJ databases">
        <authorList>
            <person name="Pietrasiak N."/>
            <person name="Ward R."/>
            <person name="Stajich J.E."/>
            <person name="Kurbessoian T."/>
        </authorList>
    </citation>
    <scope>NUCLEOTIDE SEQUENCE</scope>
    <source>
        <strain evidence="1">JT2-VF2</strain>
    </source>
</reference>
<organism evidence="1 2">
    <name type="scientific">Mojavia pulchra JT2-VF2</name>
    <dbReference type="NCBI Taxonomy" id="287848"/>
    <lineage>
        <taxon>Bacteria</taxon>
        <taxon>Bacillati</taxon>
        <taxon>Cyanobacteriota</taxon>
        <taxon>Cyanophyceae</taxon>
        <taxon>Nostocales</taxon>
        <taxon>Nostocaceae</taxon>
    </lineage>
</organism>